<reference evidence="2 3" key="1">
    <citation type="submission" date="2015-07" db="EMBL/GenBank/DDBJ databases">
        <title>Genome sequence of Leptolinea tardivitalis DSM 16556.</title>
        <authorList>
            <person name="Hemp J."/>
            <person name="Ward L.M."/>
            <person name="Pace L.A."/>
            <person name="Fischer W.W."/>
        </authorList>
    </citation>
    <scope>NUCLEOTIDE SEQUENCE [LARGE SCALE GENOMIC DNA]</scope>
    <source>
        <strain evidence="2 3">YMTK-2</strain>
    </source>
</reference>
<gene>
    <name evidence="2" type="ORF">ADM99_14310</name>
</gene>
<keyword evidence="3" id="KW-1185">Reference proteome</keyword>
<proteinExistence type="predicted"/>
<name>A0A0P6XGV4_9CHLR</name>
<organism evidence="2 3">
    <name type="scientific">Leptolinea tardivitalis</name>
    <dbReference type="NCBI Taxonomy" id="229920"/>
    <lineage>
        <taxon>Bacteria</taxon>
        <taxon>Bacillati</taxon>
        <taxon>Chloroflexota</taxon>
        <taxon>Anaerolineae</taxon>
        <taxon>Anaerolineales</taxon>
        <taxon>Anaerolineaceae</taxon>
        <taxon>Leptolinea</taxon>
    </lineage>
</organism>
<dbReference type="AlphaFoldDB" id="A0A0P6XGV4"/>
<protein>
    <submittedName>
        <fullName evidence="2">Uncharacterized protein</fullName>
    </submittedName>
</protein>
<dbReference type="Proteomes" id="UP000050430">
    <property type="component" value="Unassembled WGS sequence"/>
</dbReference>
<dbReference type="RefSeq" id="WP_062422203.1">
    <property type="nucleotide sequence ID" value="NZ_BBYA01000010.1"/>
</dbReference>
<accession>A0A0P6XGV4</accession>
<dbReference type="OrthoDB" id="163280at2"/>
<sequence>MINDVIVEGIVVRDPWKFMEDLFFRLVVYRDSDQPSKKLDLERDAGDYINVRVNGGANGLIHIHRGMRLRVHGFLQSRDYRESLEEFIGKARKSKPFGELAIEIKNNDFKPGQIQIDRNVVEVVAKRIIVLERPNPTPTGNSSGTKGESDDETQSEKKPKPATRKVQTRNIDPGDSSPEEVSTNGDRDLTTD</sequence>
<evidence type="ECO:0000256" key="1">
    <source>
        <dbReference type="SAM" id="MobiDB-lite"/>
    </source>
</evidence>
<comment type="caution">
    <text evidence="2">The sequence shown here is derived from an EMBL/GenBank/DDBJ whole genome shotgun (WGS) entry which is preliminary data.</text>
</comment>
<dbReference type="EMBL" id="LGCK01000014">
    <property type="protein sequence ID" value="KPL70328.1"/>
    <property type="molecule type" value="Genomic_DNA"/>
</dbReference>
<evidence type="ECO:0000313" key="2">
    <source>
        <dbReference type="EMBL" id="KPL70328.1"/>
    </source>
</evidence>
<feature type="region of interest" description="Disordered" evidence="1">
    <location>
        <begin position="132"/>
        <end position="192"/>
    </location>
</feature>
<evidence type="ECO:0000313" key="3">
    <source>
        <dbReference type="Proteomes" id="UP000050430"/>
    </source>
</evidence>